<protein>
    <recommendedName>
        <fullName evidence="5">Signal peptidase I</fullName>
        <ecNumber evidence="5">3.4.21.89</ecNumber>
    </recommendedName>
</protein>
<evidence type="ECO:0000256" key="5">
    <source>
        <dbReference type="NCBIfam" id="TIGR02228"/>
    </source>
</evidence>
<keyword evidence="9" id="KW-0378">Hydrolase</keyword>
<evidence type="ECO:0000313" key="10">
    <source>
        <dbReference type="Proteomes" id="UP001589783"/>
    </source>
</evidence>
<dbReference type="GO" id="GO:0009003">
    <property type="term" value="F:signal peptidase activity"/>
    <property type="evidence" value="ECO:0007669"/>
    <property type="project" value="UniProtKB-EC"/>
</dbReference>
<sequence length="261" mass="27503">MWWVKNILSWTLLAAAVALLAALVVVPRLTGSTAYTVLTGSMEPTYPPGTLIVVKPTAGDQLEAGDVITFQPESGNPSVTTHRIVSIVYDASGVRRFITKGDANNTADAVQLVEEQIRGRLWYSVPYVGRINSLISGSSRSILVVLIAGGLGAYALWMWYSSYRDRGKDTPEPDEASPDQGSPKAGPPPGSGPLVGPPRPPGEHAPTASRAPYQPGPHSHEFAQPAGSSPPATTRLTSQCVTCGSPTEPSSAITQPIPVIQ</sequence>
<dbReference type="InterPro" id="IPR036286">
    <property type="entry name" value="LexA/Signal_pep-like_sf"/>
</dbReference>
<keyword evidence="4 7" id="KW-0472">Membrane</keyword>
<evidence type="ECO:0000256" key="1">
    <source>
        <dbReference type="ARBA" id="ARBA00004370"/>
    </source>
</evidence>
<proteinExistence type="predicted"/>
<dbReference type="PANTHER" id="PTHR10806:SF6">
    <property type="entry name" value="SIGNAL PEPTIDASE COMPLEX CATALYTIC SUBUNIT SEC11"/>
    <property type="match status" value="1"/>
</dbReference>
<feature type="compositionally biased region" description="Pro residues" evidence="6">
    <location>
        <begin position="185"/>
        <end position="200"/>
    </location>
</feature>
<keyword evidence="3 7" id="KW-1133">Transmembrane helix</keyword>
<gene>
    <name evidence="9" type="ORF">ACFFJD_16015</name>
</gene>
<evidence type="ECO:0000313" key="9">
    <source>
        <dbReference type="EMBL" id="MFC0316353.1"/>
    </source>
</evidence>
<reference evidence="9 10" key="1">
    <citation type="submission" date="2024-09" db="EMBL/GenBank/DDBJ databases">
        <authorList>
            <person name="Sun Q."/>
            <person name="Mori K."/>
        </authorList>
    </citation>
    <scope>NUCLEOTIDE SEQUENCE [LARGE SCALE GENOMIC DNA]</scope>
    <source>
        <strain evidence="9 10">CCM 7957</strain>
    </source>
</reference>
<name>A0ABV6HBU0_9ACTN</name>
<dbReference type="Gene3D" id="2.10.109.10">
    <property type="entry name" value="Umud Fragment, subunit A"/>
    <property type="match status" value="1"/>
</dbReference>
<evidence type="ECO:0000259" key="8">
    <source>
        <dbReference type="Pfam" id="PF10502"/>
    </source>
</evidence>
<feature type="compositionally biased region" description="Polar residues" evidence="6">
    <location>
        <begin position="226"/>
        <end position="254"/>
    </location>
</feature>
<comment type="subcellular location">
    <subcellularLocation>
        <location evidence="1">Membrane</location>
    </subcellularLocation>
</comment>
<evidence type="ECO:0000256" key="7">
    <source>
        <dbReference type="SAM" id="Phobius"/>
    </source>
</evidence>
<keyword evidence="10" id="KW-1185">Reference proteome</keyword>
<dbReference type="EMBL" id="JBHLWV010000028">
    <property type="protein sequence ID" value="MFC0316353.1"/>
    <property type="molecule type" value="Genomic_DNA"/>
</dbReference>
<comment type="caution">
    <text evidence="9">The sequence shown here is derived from an EMBL/GenBank/DDBJ whole genome shotgun (WGS) entry which is preliminary data.</text>
</comment>
<evidence type="ECO:0000256" key="4">
    <source>
        <dbReference type="ARBA" id="ARBA00023136"/>
    </source>
</evidence>
<feature type="domain" description="Peptidase S26" evidence="8">
    <location>
        <begin position="14"/>
        <end position="78"/>
    </location>
</feature>
<evidence type="ECO:0000256" key="3">
    <source>
        <dbReference type="ARBA" id="ARBA00022989"/>
    </source>
</evidence>
<dbReference type="SUPFAM" id="SSF51306">
    <property type="entry name" value="LexA/Signal peptidase"/>
    <property type="match status" value="1"/>
</dbReference>
<dbReference type="PANTHER" id="PTHR10806">
    <property type="entry name" value="SIGNAL PEPTIDASE COMPLEX CATALYTIC SUBUNIT SEC11"/>
    <property type="match status" value="1"/>
</dbReference>
<dbReference type="PRINTS" id="PR00728">
    <property type="entry name" value="SIGNALPTASE"/>
</dbReference>
<dbReference type="EC" id="3.4.21.89" evidence="5"/>
<feature type="region of interest" description="Disordered" evidence="6">
    <location>
        <begin position="166"/>
        <end position="261"/>
    </location>
</feature>
<dbReference type="CDD" id="cd06530">
    <property type="entry name" value="S26_SPase_I"/>
    <property type="match status" value="1"/>
</dbReference>
<dbReference type="RefSeq" id="WP_387959175.1">
    <property type="nucleotide sequence ID" value="NZ_JBHTBT010000061.1"/>
</dbReference>
<evidence type="ECO:0000256" key="6">
    <source>
        <dbReference type="SAM" id="MobiDB-lite"/>
    </source>
</evidence>
<dbReference type="Pfam" id="PF10502">
    <property type="entry name" value="Peptidase_S26"/>
    <property type="match status" value="1"/>
</dbReference>
<dbReference type="NCBIfam" id="TIGR02228">
    <property type="entry name" value="sigpep_I_arch"/>
    <property type="match status" value="1"/>
</dbReference>
<organism evidence="9 10">
    <name type="scientific">Gordonia phosphorivorans</name>
    <dbReference type="NCBI Taxonomy" id="1056982"/>
    <lineage>
        <taxon>Bacteria</taxon>
        <taxon>Bacillati</taxon>
        <taxon>Actinomycetota</taxon>
        <taxon>Actinomycetes</taxon>
        <taxon>Mycobacteriales</taxon>
        <taxon>Gordoniaceae</taxon>
        <taxon>Gordonia</taxon>
    </lineage>
</organism>
<evidence type="ECO:0000256" key="2">
    <source>
        <dbReference type="ARBA" id="ARBA00022692"/>
    </source>
</evidence>
<dbReference type="InterPro" id="IPR001733">
    <property type="entry name" value="Peptidase_S26B"/>
</dbReference>
<accession>A0ABV6HBU0</accession>
<dbReference type="Proteomes" id="UP001589783">
    <property type="component" value="Unassembled WGS sequence"/>
</dbReference>
<dbReference type="InterPro" id="IPR019533">
    <property type="entry name" value="Peptidase_S26"/>
</dbReference>
<keyword evidence="2 7" id="KW-0812">Transmembrane</keyword>
<feature type="transmembrane region" description="Helical" evidence="7">
    <location>
        <begin position="142"/>
        <end position="160"/>
    </location>
</feature>